<protein>
    <recommendedName>
        <fullName evidence="6">Aminotransferase</fullName>
        <ecNumber evidence="6">2.6.1.-</ecNumber>
    </recommendedName>
</protein>
<proteinExistence type="inferred from homology"/>
<organism evidence="8 9">
    <name type="scientific">Romboutsia weinsteinii</name>
    <dbReference type="NCBI Taxonomy" id="2020949"/>
    <lineage>
        <taxon>Bacteria</taxon>
        <taxon>Bacillati</taxon>
        <taxon>Bacillota</taxon>
        <taxon>Clostridia</taxon>
        <taxon>Peptostreptococcales</taxon>
        <taxon>Peptostreptococcaceae</taxon>
        <taxon>Romboutsia</taxon>
    </lineage>
</organism>
<evidence type="ECO:0000256" key="3">
    <source>
        <dbReference type="ARBA" id="ARBA00022576"/>
    </source>
</evidence>
<name>A0A371IXQ3_9FIRM</name>
<evidence type="ECO:0000313" key="9">
    <source>
        <dbReference type="Proteomes" id="UP000215694"/>
    </source>
</evidence>
<dbReference type="PANTHER" id="PTHR46383">
    <property type="entry name" value="ASPARTATE AMINOTRANSFERASE"/>
    <property type="match status" value="1"/>
</dbReference>
<comment type="caution">
    <text evidence="8">The sequence shown here is derived from an EMBL/GenBank/DDBJ whole genome shotgun (WGS) entry which is preliminary data.</text>
</comment>
<dbReference type="OrthoDB" id="9802328at2"/>
<dbReference type="CDD" id="cd00609">
    <property type="entry name" value="AAT_like"/>
    <property type="match status" value="1"/>
</dbReference>
<dbReference type="InterPro" id="IPR004838">
    <property type="entry name" value="NHTrfase_class1_PyrdxlP-BS"/>
</dbReference>
<dbReference type="InterPro" id="IPR015421">
    <property type="entry name" value="PyrdxlP-dep_Trfase_major"/>
</dbReference>
<dbReference type="Gene3D" id="3.90.1150.10">
    <property type="entry name" value="Aspartate Aminotransferase, domain 1"/>
    <property type="match status" value="1"/>
</dbReference>
<reference evidence="8 9" key="1">
    <citation type="journal article" date="2017" name="Genome Announc.">
        <title>Draft Genome Sequence of Romboutsia weinsteinii sp. nov. Strain CCRI-19649(T) Isolated from Surface Water.</title>
        <authorList>
            <person name="Maheux A.F."/>
            <person name="Boudreau D.K."/>
            <person name="Berube E."/>
            <person name="Boissinot M."/>
            <person name="Cantin P."/>
            <person name="Raymond F."/>
            <person name="Corbeil J."/>
            <person name="Omar R.F."/>
            <person name="Bergeron M.G."/>
        </authorList>
    </citation>
    <scope>NUCLEOTIDE SEQUENCE [LARGE SCALE GENOMIC DNA]</scope>
    <source>
        <strain evidence="8 9">CCRI-19649</strain>
    </source>
</reference>
<gene>
    <name evidence="8" type="ORF">CHL78_019085</name>
</gene>
<dbReference type="Proteomes" id="UP000215694">
    <property type="component" value="Unassembled WGS sequence"/>
</dbReference>
<dbReference type="InterPro" id="IPR015424">
    <property type="entry name" value="PyrdxlP-dep_Trfase"/>
</dbReference>
<accession>A0A371IXQ3</accession>
<sequence length="407" mass="45698">MKYSKRLSSMQESPIRKLVPYAIDAKSRGTKVYHLNIGQPDIKTPKGFFDAVKNFDSEVLEYAVSPGIPELIHAIRDYYTTYDMHFNDSQILITNGGSEALLFTIMAVCDPGDNILAPEPFYTNYNGFSQCANVTVKPITTKAEEGFHLPSKEEILSRIDPNTKAILLSNPGNPTGTVYTRAEIDMIAQIAKENDLWIIADEVYREFVYDGLEYTSFGNIEEIEDRVVIIDSVSKRYSACGARIGSIACKNTGLISQILKLCQGRLCVATLEQIGAVELYKTPTSYFKEVNNEYRKRRDVLYDELMKVDGVICKKPTGAFYIVAKLPVENAEEFVVWMLNEFSDENETVMPCPAEGFYATEGLGRDEVRLAYILNEKDLHRAAILLKEGLEKYVTLKKSEVLAGSEA</sequence>
<comment type="similarity">
    <text evidence="2 6">Belongs to the class-I pyridoxal-phosphate-dependent aminotransferase family.</text>
</comment>
<keyword evidence="9" id="KW-1185">Reference proteome</keyword>
<feature type="domain" description="Aminotransferase class I/classII large" evidence="7">
    <location>
        <begin position="31"/>
        <end position="341"/>
    </location>
</feature>
<dbReference type="GO" id="GO:0030170">
    <property type="term" value="F:pyridoxal phosphate binding"/>
    <property type="evidence" value="ECO:0007669"/>
    <property type="project" value="InterPro"/>
</dbReference>
<comment type="cofactor">
    <cofactor evidence="1 6">
        <name>pyridoxal 5'-phosphate</name>
        <dbReference type="ChEBI" id="CHEBI:597326"/>
    </cofactor>
</comment>
<dbReference type="InterPro" id="IPR050596">
    <property type="entry name" value="AspAT/PAT-like"/>
</dbReference>
<dbReference type="GO" id="GO:0006520">
    <property type="term" value="P:amino acid metabolic process"/>
    <property type="evidence" value="ECO:0007669"/>
    <property type="project" value="InterPro"/>
</dbReference>
<dbReference type="InterPro" id="IPR004839">
    <property type="entry name" value="Aminotransferase_I/II_large"/>
</dbReference>
<evidence type="ECO:0000256" key="1">
    <source>
        <dbReference type="ARBA" id="ARBA00001933"/>
    </source>
</evidence>
<evidence type="ECO:0000256" key="4">
    <source>
        <dbReference type="ARBA" id="ARBA00022679"/>
    </source>
</evidence>
<evidence type="ECO:0000256" key="2">
    <source>
        <dbReference type="ARBA" id="ARBA00007441"/>
    </source>
</evidence>
<dbReference type="EMBL" id="NOJY02000091">
    <property type="protein sequence ID" value="RDY25267.1"/>
    <property type="molecule type" value="Genomic_DNA"/>
</dbReference>
<dbReference type="GO" id="GO:0008483">
    <property type="term" value="F:transaminase activity"/>
    <property type="evidence" value="ECO:0007669"/>
    <property type="project" value="UniProtKB-KW"/>
</dbReference>
<evidence type="ECO:0000256" key="6">
    <source>
        <dbReference type="RuleBase" id="RU000481"/>
    </source>
</evidence>
<dbReference type="RefSeq" id="WP_094366774.1">
    <property type="nucleotide sequence ID" value="NZ_NOJY02000091.1"/>
</dbReference>
<dbReference type="SUPFAM" id="SSF53383">
    <property type="entry name" value="PLP-dependent transferases"/>
    <property type="match status" value="1"/>
</dbReference>
<dbReference type="NCBIfam" id="NF005744">
    <property type="entry name" value="PRK07568.1"/>
    <property type="match status" value="1"/>
</dbReference>
<dbReference type="Gene3D" id="3.40.640.10">
    <property type="entry name" value="Type I PLP-dependent aspartate aminotransferase-like (Major domain)"/>
    <property type="match status" value="1"/>
</dbReference>
<evidence type="ECO:0000256" key="5">
    <source>
        <dbReference type="ARBA" id="ARBA00022898"/>
    </source>
</evidence>
<keyword evidence="5" id="KW-0663">Pyridoxal phosphate</keyword>
<keyword evidence="3 6" id="KW-0032">Aminotransferase</keyword>
<evidence type="ECO:0000259" key="7">
    <source>
        <dbReference type="Pfam" id="PF00155"/>
    </source>
</evidence>
<dbReference type="AlphaFoldDB" id="A0A371IXQ3"/>
<dbReference type="PRINTS" id="PR00753">
    <property type="entry name" value="ACCSYNTHASE"/>
</dbReference>
<dbReference type="EC" id="2.6.1.-" evidence="6"/>
<keyword evidence="4 6" id="KW-0808">Transferase</keyword>
<dbReference type="Pfam" id="PF00155">
    <property type="entry name" value="Aminotran_1_2"/>
    <property type="match status" value="1"/>
</dbReference>
<dbReference type="InterPro" id="IPR015422">
    <property type="entry name" value="PyrdxlP-dep_Trfase_small"/>
</dbReference>
<dbReference type="PROSITE" id="PS00105">
    <property type="entry name" value="AA_TRANSFER_CLASS_1"/>
    <property type="match status" value="1"/>
</dbReference>
<evidence type="ECO:0000313" key="8">
    <source>
        <dbReference type="EMBL" id="RDY25267.1"/>
    </source>
</evidence>